<keyword evidence="1" id="KW-0805">Transcription regulation</keyword>
<gene>
    <name evidence="5" type="ORF">GCM10023214_44330</name>
</gene>
<evidence type="ECO:0000256" key="2">
    <source>
        <dbReference type="ARBA" id="ARBA00023125"/>
    </source>
</evidence>
<evidence type="ECO:0000256" key="1">
    <source>
        <dbReference type="ARBA" id="ARBA00023015"/>
    </source>
</evidence>
<dbReference type="Proteomes" id="UP001500192">
    <property type="component" value="Unassembled WGS sequence"/>
</dbReference>
<dbReference type="InterPro" id="IPR002577">
    <property type="entry name" value="HTH_HxlR"/>
</dbReference>
<evidence type="ECO:0000313" key="6">
    <source>
        <dbReference type="Proteomes" id="UP001500192"/>
    </source>
</evidence>
<reference evidence="6" key="1">
    <citation type="journal article" date="2019" name="Int. J. Syst. Evol. Microbiol.">
        <title>The Global Catalogue of Microorganisms (GCM) 10K type strain sequencing project: providing services to taxonomists for standard genome sequencing and annotation.</title>
        <authorList>
            <consortium name="The Broad Institute Genomics Platform"/>
            <consortium name="The Broad Institute Genome Sequencing Center for Infectious Disease"/>
            <person name="Wu L."/>
            <person name="Ma J."/>
        </authorList>
    </citation>
    <scope>NUCLEOTIDE SEQUENCE [LARGE SCALE GENOMIC DNA]</scope>
    <source>
        <strain evidence="6">JCM 18054</strain>
    </source>
</reference>
<protein>
    <submittedName>
        <fullName evidence="5">Helix-turn-helix domain-containing protein</fullName>
    </submittedName>
</protein>
<dbReference type="PANTHER" id="PTHR33204:SF39">
    <property type="entry name" value="TRANSCRIPTIONAL REGULATORY PROTEIN"/>
    <property type="match status" value="1"/>
</dbReference>
<dbReference type="SUPFAM" id="SSF46785">
    <property type="entry name" value="Winged helix' DNA-binding domain"/>
    <property type="match status" value="1"/>
</dbReference>
<evidence type="ECO:0000256" key="3">
    <source>
        <dbReference type="ARBA" id="ARBA00023163"/>
    </source>
</evidence>
<dbReference type="PROSITE" id="PS51118">
    <property type="entry name" value="HTH_HXLR"/>
    <property type="match status" value="1"/>
</dbReference>
<name>A0ABP9QVZ1_9PSEU</name>
<dbReference type="PANTHER" id="PTHR33204">
    <property type="entry name" value="TRANSCRIPTIONAL REGULATOR, MARR FAMILY"/>
    <property type="match status" value="1"/>
</dbReference>
<dbReference type="InterPro" id="IPR036390">
    <property type="entry name" value="WH_DNA-bd_sf"/>
</dbReference>
<dbReference type="Pfam" id="PF01638">
    <property type="entry name" value="HxlR"/>
    <property type="match status" value="1"/>
</dbReference>
<dbReference type="EMBL" id="BAABIB010000080">
    <property type="protein sequence ID" value="GAA5168505.1"/>
    <property type="molecule type" value="Genomic_DNA"/>
</dbReference>
<proteinExistence type="predicted"/>
<comment type="caution">
    <text evidence="5">The sequence shown here is derived from an EMBL/GenBank/DDBJ whole genome shotgun (WGS) entry which is preliminary data.</text>
</comment>
<accession>A0ABP9QVZ1</accession>
<dbReference type="Gene3D" id="1.10.10.10">
    <property type="entry name" value="Winged helix-like DNA-binding domain superfamily/Winged helix DNA-binding domain"/>
    <property type="match status" value="1"/>
</dbReference>
<evidence type="ECO:0000313" key="5">
    <source>
        <dbReference type="EMBL" id="GAA5168505.1"/>
    </source>
</evidence>
<evidence type="ECO:0000259" key="4">
    <source>
        <dbReference type="PROSITE" id="PS51118"/>
    </source>
</evidence>
<keyword evidence="6" id="KW-1185">Reference proteome</keyword>
<dbReference type="InterPro" id="IPR036388">
    <property type="entry name" value="WH-like_DNA-bd_sf"/>
</dbReference>
<feature type="domain" description="HTH hxlR-type" evidence="4">
    <location>
        <begin position="26"/>
        <end position="124"/>
    </location>
</feature>
<organism evidence="5 6">
    <name type="scientific">Amycolatopsis dongchuanensis</name>
    <dbReference type="NCBI Taxonomy" id="1070866"/>
    <lineage>
        <taxon>Bacteria</taxon>
        <taxon>Bacillati</taxon>
        <taxon>Actinomycetota</taxon>
        <taxon>Actinomycetes</taxon>
        <taxon>Pseudonocardiales</taxon>
        <taxon>Pseudonocardiaceae</taxon>
        <taxon>Amycolatopsis</taxon>
    </lineage>
</organism>
<sequence>MRHIRVPGIMEVTVSAAHSPAGAETCDVREALDLITDKWSLYIISNLGGGPRRFNELKRVVSGVTQRMLTVSLRRLERDGVIIRTVHELMPPRVSYRLTPLGSSLLQAAAPLIAWSSSHISDIADARASYDRDSSRSVDIA</sequence>
<keyword evidence="2" id="KW-0238">DNA-binding</keyword>
<keyword evidence="3" id="KW-0804">Transcription</keyword>